<dbReference type="AlphaFoldDB" id="A0ABD2BI28"/>
<dbReference type="Proteomes" id="UP001607303">
    <property type="component" value="Unassembled WGS sequence"/>
</dbReference>
<keyword evidence="2" id="KW-1185">Reference proteome</keyword>
<gene>
    <name evidence="1" type="ORF">V1477_014639</name>
</gene>
<reference evidence="1 2" key="1">
    <citation type="journal article" date="2024" name="Ann. Entomol. Soc. Am.">
        <title>Genomic analyses of the southern and eastern yellowjacket wasps (Hymenoptera: Vespidae) reveal evolutionary signatures of social life.</title>
        <authorList>
            <person name="Catto M.A."/>
            <person name="Caine P.B."/>
            <person name="Orr S.E."/>
            <person name="Hunt B.G."/>
            <person name="Goodisman M.A.D."/>
        </authorList>
    </citation>
    <scope>NUCLEOTIDE SEQUENCE [LARGE SCALE GENOMIC DNA]</scope>
    <source>
        <strain evidence="1">232</strain>
        <tissue evidence="1">Head and thorax</tissue>
    </source>
</reference>
<sequence length="74" mass="8782">MNIILINIKNSHINFSFISSGRCNLLCVCNELYFLNDFPHLQHICHYELMIPVKHIFMCTIYENYKFDILTLNG</sequence>
<evidence type="ECO:0000313" key="2">
    <source>
        <dbReference type="Proteomes" id="UP001607303"/>
    </source>
</evidence>
<dbReference type="EMBL" id="JAYRBN010000075">
    <property type="protein sequence ID" value="KAL2732398.1"/>
    <property type="molecule type" value="Genomic_DNA"/>
</dbReference>
<proteinExistence type="predicted"/>
<comment type="caution">
    <text evidence="1">The sequence shown here is derived from an EMBL/GenBank/DDBJ whole genome shotgun (WGS) entry which is preliminary data.</text>
</comment>
<accession>A0ABD2BI28</accession>
<name>A0ABD2BI28_VESMC</name>
<protein>
    <submittedName>
        <fullName evidence="1">Uncharacterized protein</fullName>
    </submittedName>
</protein>
<evidence type="ECO:0000313" key="1">
    <source>
        <dbReference type="EMBL" id="KAL2732398.1"/>
    </source>
</evidence>
<organism evidence="1 2">
    <name type="scientific">Vespula maculifrons</name>
    <name type="common">Eastern yellow jacket</name>
    <name type="synonym">Wasp</name>
    <dbReference type="NCBI Taxonomy" id="7453"/>
    <lineage>
        <taxon>Eukaryota</taxon>
        <taxon>Metazoa</taxon>
        <taxon>Ecdysozoa</taxon>
        <taxon>Arthropoda</taxon>
        <taxon>Hexapoda</taxon>
        <taxon>Insecta</taxon>
        <taxon>Pterygota</taxon>
        <taxon>Neoptera</taxon>
        <taxon>Endopterygota</taxon>
        <taxon>Hymenoptera</taxon>
        <taxon>Apocrita</taxon>
        <taxon>Aculeata</taxon>
        <taxon>Vespoidea</taxon>
        <taxon>Vespidae</taxon>
        <taxon>Vespinae</taxon>
        <taxon>Vespula</taxon>
    </lineage>
</organism>